<proteinExistence type="predicted"/>
<organism evidence="1 2">
    <name type="scientific">Parascaris univalens</name>
    <name type="common">Nematode worm</name>
    <dbReference type="NCBI Taxonomy" id="6257"/>
    <lineage>
        <taxon>Eukaryota</taxon>
        <taxon>Metazoa</taxon>
        <taxon>Ecdysozoa</taxon>
        <taxon>Nematoda</taxon>
        <taxon>Chromadorea</taxon>
        <taxon>Rhabditida</taxon>
        <taxon>Spirurina</taxon>
        <taxon>Ascaridomorpha</taxon>
        <taxon>Ascaridoidea</taxon>
        <taxon>Ascarididae</taxon>
        <taxon>Parascaris</taxon>
    </lineage>
</organism>
<accession>A0A915A4S5</accession>
<evidence type="ECO:0000313" key="1">
    <source>
        <dbReference type="Proteomes" id="UP000887569"/>
    </source>
</evidence>
<sequence>QEGQEHTESSIAMKLKPCSGKCFKRGNWNRRVHVETRTRFGNTNWCSNMSVARNIFVLKYAITNFTLQDFHQAELPLVQQLHSRFCDERAKWFIDVKYDMREH</sequence>
<protein>
    <submittedName>
        <fullName evidence="2">Uncharacterized protein</fullName>
    </submittedName>
</protein>
<reference evidence="2" key="1">
    <citation type="submission" date="2022-11" db="UniProtKB">
        <authorList>
            <consortium name="WormBaseParasite"/>
        </authorList>
    </citation>
    <scope>IDENTIFICATION</scope>
</reference>
<dbReference type="AlphaFoldDB" id="A0A915A4S5"/>
<evidence type="ECO:0000313" key="2">
    <source>
        <dbReference type="WBParaSite" id="PgR001X_g079_t01"/>
    </source>
</evidence>
<name>A0A915A4S5_PARUN</name>
<keyword evidence="1" id="KW-1185">Reference proteome</keyword>
<dbReference type="Proteomes" id="UP000887569">
    <property type="component" value="Unplaced"/>
</dbReference>
<dbReference type="WBParaSite" id="PgR001X_g079_t01">
    <property type="protein sequence ID" value="PgR001X_g079_t01"/>
    <property type="gene ID" value="PgR001X_g079"/>
</dbReference>